<evidence type="ECO:0000256" key="2">
    <source>
        <dbReference type="SAM" id="Phobius"/>
    </source>
</evidence>
<keyword evidence="4" id="KW-1185">Reference proteome</keyword>
<dbReference type="OMA" id="GHINDMR"/>
<dbReference type="GeneID" id="14886733"/>
<evidence type="ECO:0000256" key="1">
    <source>
        <dbReference type="SAM" id="MobiDB-lite"/>
    </source>
</evidence>
<dbReference type="EMBL" id="KB206788">
    <property type="protein sequence ID" value="ELP87749.1"/>
    <property type="molecule type" value="Genomic_DNA"/>
</dbReference>
<accession>A0A0A1U702</accession>
<dbReference type="KEGG" id="eiv:EIN_411020"/>
<protein>
    <submittedName>
        <fullName evidence="3">Uncharacterized protein</fullName>
    </submittedName>
</protein>
<dbReference type="OrthoDB" id="27929at2759"/>
<evidence type="ECO:0000313" key="4">
    <source>
        <dbReference type="Proteomes" id="UP000014680"/>
    </source>
</evidence>
<feature type="transmembrane region" description="Helical" evidence="2">
    <location>
        <begin position="171"/>
        <end position="194"/>
    </location>
</feature>
<keyword evidence="2" id="KW-0812">Transmembrane</keyword>
<dbReference type="RefSeq" id="XP_004254520.1">
    <property type="nucleotide sequence ID" value="XM_004254472.1"/>
</dbReference>
<organism evidence="3 4">
    <name type="scientific">Entamoeba invadens IP1</name>
    <dbReference type="NCBI Taxonomy" id="370355"/>
    <lineage>
        <taxon>Eukaryota</taxon>
        <taxon>Amoebozoa</taxon>
        <taxon>Evosea</taxon>
        <taxon>Archamoebae</taxon>
        <taxon>Mastigamoebida</taxon>
        <taxon>Entamoebidae</taxon>
        <taxon>Entamoeba</taxon>
    </lineage>
</organism>
<feature type="transmembrane region" description="Helical" evidence="2">
    <location>
        <begin position="200"/>
        <end position="222"/>
    </location>
</feature>
<feature type="transmembrane region" description="Helical" evidence="2">
    <location>
        <begin position="84"/>
        <end position="114"/>
    </location>
</feature>
<name>A0A0A1U702_ENTIV</name>
<keyword evidence="2" id="KW-1133">Transmembrane helix</keyword>
<sequence length="447" mass="50314">MENMESNTPPQTQPIPPDQTPSSASKLLNYILTQYSTRPPGSVNESLTIAQLRGEFQKVCDTVEEEQYKYPSYLTPFKWYFVSIYFIGLMVSGIFTPLGMMIIALLGVLIYWVIYDIQFNFIDRILPGTSTLNLFSMINCTDLEHTATEKTLLFVGHINDMRKDSGVLYHLTAKIMHFAVYFFALVVFVGYIVGLFTNNYIVLPAVSIASTVVLFFVMTLYFTGKKNRVSGLATAVCLTQLAQQVKESSVSLLDSTNVGFLVTTNYNERHSGIRAFIRAHSKDERLKPEKTLVVCLDELDDSETLTCYKREGFIKYSTNLYNLIKDAAESEGISIGNVANYIHQPFSFAEEFGWKYQGVVPITAKCRSVKRKAREAKEKEAKDDVGVICIHDDQIKCINDTTKLLWRLARVIDNSAEGSKIPVKTIPLPKPSIEQPTNFVGDSPIVL</sequence>
<dbReference type="VEuPathDB" id="AmoebaDB:EIN_411020"/>
<gene>
    <name evidence="3" type="ORF">EIN_411020</name>
</gene>
<dbReference type="Proteomes" id="UP000014680">
    <property type="component" value="Unassembled WGS sequence"/>
</dbReference>
<feature type="region of interest" description="Disordered" evidence="1">
    <location>
        <begin position="1"/>
        <end position="22"/>
    </location>
</feature>
<proteinExistence type="predicted"/>
<dbReference type="AlphaFoldDB" id="A0A0A1U702"/>
<evidence type="ECO:0000313" key="3">
    <source>
        <dbReference type="EMBL" id="ELP87749.1"/>
    </source>
</evidence>
<keyword evidence="2" id="KW-0472">Membrane</keyword>
<reference evidence="3 4" key="1">
    <citation type="submission" date="2012-10" db="EMBL/GenBank/DDBJ databases">
        <authorList>
            <person name="Zafar N."/>
            <person name="Inman J."/>
            <person name="Hall N."/>
            <person name="Lorenzi H."/>
            <person name="Caler E."/>
        </authorList>
    </citation>
    <scope>NUCLEOTIDE SEQUENCE [LARGE SCALE GENOMIC DNA]</scope>
    <source>
        <strain evidence="3 4">IP1</strain>
    </source>
</reference>